<dbReference type="InterPro" id="IPR032710">
    <property type="entry name" value="NTF2-like_dom_sf"/>
</dbReference>
<evidence type="ECO:0000313" key="3">
    <source>
        <dbReference type="Proteomes" id="UP000297654"/>
    </source>
</evidence>
<dbReference type="Pfam" id="PF17775">
    <property type="entry name" value="YchJ_M-like"/>
    <property type="match status" value="1"/>
</dbReference>
<gene>
    <name evidence="2" type="ORF">E3O10_00545</name>
</gene>
<accession>A0A5F0DEZ3</accession>
<dbReference type="SUPFAM" id="SSF54427">
    <property type="entry name" value="NTF2-like"/>
    <property type="match status" value="1"/>
</dbReference>
<proteinExistence type="predicted"/>
<dbReference type="AlphaFoldDB" id="A0A5F0DEZ3"/>
<dbReference type="EMBL" id="SOFF01000002">
    <property type="protein sequence ID" value="TFB95564.1"/>
    <property type="molecule type" value="Genomic_DNA"/>
</dbReference>
<comment type="caution">
    <text evidence="2">The sequence shown here is derived from an EMBL/GenBank/DDBJ whole genome shotgun (WGS) entry which is preliminary data.</text>
</comment>
<evidence type="ECO:0000313" key="2">
    <source>
        <dbReference type="EMBL" id="TFB95564.1"/>
    </source>
</evidence>
<feature type="domain" description="YchJ-like middle NTF2-like" evidence="1">
    <location>
        <begin position="32"/>
        <end position="125"/>
    </location>
</feature>
<dbReference type="Pfam" id="PF02810">
    <property type="entry name" value="SEC-C"/>
    <property type="match status" value="1"/>
</dbReference>
<protein>
    <recommendedName>
        <fullName evidence="1">YchJ-like middle NTF2-like domain-containing protein</fullName>
    </recommendedName>
</protein>
<dbReference type="InterPro" id="IPR048469">
    <property type="entry name" value="YchJ-like_M"/>
</dbReference>
<organism evidence="2 3">
    <name type="scientific">Cryobacterium luteum</name>
    <dbReference type="NCBI Taxonomy" id="1424661"/>
    <lineage>
        <taxon>Bacteria</taxon>
        <taxon>Bacillati</taxon>
        <taxon>Actinomycetota</taxon>
        <taxon>Actinomycetes</taxon>
        <taxon>Micrococcales</taxon>
        <taxon>Microbacteriaceae</taxon>
        <taxon>Cryobacterium</taxon>
    </lineage>
</organism>
<name>A0A5F0DEZ3_9MICO</name>
<keyword evidence="3" id="KW-1185">Reference proteome</keyword>
<sequence>MNHQDERCPCLSGDTYSVCCARFHIDAAQSPTAEWLMRSRYSAFAYGDVQYLLKSWHPLTRPERLELDAAISWRRLDIVRTERGGLLDNAGVVEFIAHYRENGIAAQQHEVSRFRKTDHRWYYLDSLPDSSAV</sequence>
<dbReference type="Gene3D" id="3.10.450.50">
    <property type="match status" value="1"/>
</dbReference>
<dbReference type="RefSeq" id="WP_092110765.1">
    <property type="nucleotide sequence ID" value="NZ_FOCN01000011.1"/>
</dbReference>
<dbReference type="Proteomes" id="UP000297654">
    <property type="component" value="Unassembled WGS sequence"/>
</dbReference>
<dbReference type="OrthoDB" id="21421at2"/>
<dbReference type="InterPro" id="IPR004027">
    <property type="entry name" value="SEC_C_motif"/>
</dbReference>
<evidence type="ECO:0000259" key="1">
    <source>
        <dbReference type="Pfam" id="PF17775"/>
    </source>
</evidence>
<reference evidence="2 3" key="1">
    <citation type="submission" date="2019-03" db="EMBL/GenBank/DDBJ databases">
        <title>Genomics of glacier-inhabiting Cryobacterium strains.</title>
        <authorList>
            <person name="Liu Q."/>
            <person name="Xin Y.-H."/>
        </authorList>
    </citation>
    <scope>NUCLEOTIDE SEQUENCE [LARGE SCALE GENOMIC DNA]</scope>
    <source>
        <strain evidence="2 3">Hh15</strain>
    </source>
</reference>